<dbReference type="OrthoDB" id="4558051at2"/>
<proteinExistence type="predicted"/>
<organism evidence="1 2">
    <name type="scientific">Nocardia alba</name>
    <dbReference type="NCBI Taxonomy" id="225051"/>
    <lineage>
        <taxon>Bacteria</taxon>
        <taxon>Bacillati</taxon>
        <taxon>Actinomycetota</taxon>
        <taxon>Actinomycetes</taxon>
        <taxon>Mycobacteriales</taxon>
        <taxon>Nocardiaceae</taxon>
        <taxon>Nocardia</taxon>
    </lineage>
</organism>
<gene>
    <name evidence="1" type="ORF">DFR71_2800</name>
</gene>
<name>A0A4R1FPJ2_9NOCA</name>
<reference evidence="1 2" key="1">
    <citation type="submission" date="2019-03" db="EMBL/GenBank/DDBJ databases">
        <title>Genomic Encyclopedia of Type Strains, Phase IV (KMG-IV): sequencing the most valuable type-strain genomes for metagenomic binning, comparative biology and taxonomic classification.</title>
        <authorList>
            <person name="Goeker M."/>
        </authorList>
    </citation>
    <scope>NUCLEOTIDE SEQUENCE [LARGE SCALE GENOMIC DNA]</scope>
    <source>
        <strain evidence="1 2">DSM 44684</strain>
    </source>
</reference>
<dbReference type="EMBL" id="SMFR01000002">
    <property type="protein sequence ID" value="TCJ96767.1"/>
    <property type="molecule type" value="Genomic_DNA"/>
</dbReference>
<accession>A0A4R1FPJ2</accession>
<evidence type="ECO:0000313" key="1">
    <source>
        <dbReference type="EMBL" id="TCJ96767.1"/>
    </source>
</evidence>
<keyword evidence="2" id="KW-1185">Reference proteome</keyword>
<dbReference type="AlphaFoldDB" id="A0A4R1FPJ2"/>
<sequence>MTDRTTAGFGIDDITVGPFAHGFGTTDDGHPFTFGTHRATLTVQIYRADLGDAVPGSDDVVARARAQVTDIDLGDERSVRAFVRDLLPAAIPVQAPATSDISTVRALLGRISAVIDGM</sequence>
<dbReference type="STRING" id="1210063.GCA_001612665_00458"/>
<evidence type="ECO:0000313" key="2">
    <source>
        <dbReference type="Proteomes" id="UP000294856"/>
    </source>
</evidence>
<protein>
    <submittedName>
        <fullName evidence="1">Uncharacterized protein</fullName>
    </submittedName>
</protein>
<dbReference type="RefSeq" id="WP_067445428.1">
    <property type="nucleotide sequence ID" value="NZ_SMFR01000002.1"/>
</dbReference>
<dbReference type="Proteomes" id="UP000294856">
    <property type="component" value="Unassembled WGS sequence"/>
</dbReference>
<comment type="caution">
    <text evidence="1">The sequence shown here is derived from an EMBL/GenBank/DDBJ whole genome shotgun (WGS) entry which is preliminary data.</text>
</comment>